<feature type="transmembrane region" description="Helical" evidence="6">
    <location>
        <begin position="238"/>
        <end position="261"/>
    </location>
</feature>
<feature type="transmembrane region" description="Helical" evidence="6">
    <location>
        <begin position="293"/>
        <end position="311"/>
    </location>
</feature>
<feature type="domain" description="NfeD integral membrane" evidence="8">
    <location>
        <begin position="246"/>
        <end position="358"/>
    </location>
</feature>
<evidence type="ECO:0000256" key="1">
    <source>
        <dbReference type="ARBA" id="ARBA00004141"/>
    </source>
</evidence>
<comment type="caution">
    <text evidence="10">The sequence shown here is derived from an EMBL/GenBank/DDBJ whole genome shotgun (WGS) entry which is preliminary data.</text>
</comment>
<dbReference type="GO" id="GO:0016020">
    <property type="term" value="C:membrane"/>
    <property type="evidence" value="ECO:0007669"/>
    <property type="project" value="UniProtKB-SubCell"/>
</dbReference>
<dbReference type="CDD" id="cd07020">
    <property type="entry name" value="Clp_protease_NfeD_1"/>
    <property type="match status" value="1"/>
</dbReference>
<keyword evidence="4 6" id="KW-0472">Membrane</keyword>
<dbReference type="OrthoDB" id="5289056at2"/>
<dbReference type="InterPro" id="IPR029045">
    <property type="entry name" value="ClpP/crotonase-like_dom_sf"/>
</dbReference>
<feature type="domain" description="NfeD-like C-terminal" evidence="7">
    <location>
        <begin position="379"/>
        <end position="434"/>
    </location>
</feature>
<accession>A0A417Y2T0</accession>
<gene>
    <name evidence="10" type="ORF">D0Z08_12365</name>
</gene>
<dbReference type="InterPro" id="IPR002810">
    <property type="entry name" value="NfeD-like_C"/>
</dbReference>
<dbReference type="InterPro" id="IPR012340">
    <property type="entry name" value="NA-bd_OB-fold"/>
</dbReference>
<protein>
    <submittedName>
        <fullName evidence="10">Nodulation protein NfeD</fullName>
    </submittedName>
</protein>
<feature type="compositionally biased region" description="Acidic residues" evidence="5">
    <location>
        <begin position="435"/>
        <end position="447"/>
    </location>
</feature>
<evidence type="ECO:0000256" key="5">
    <source>
        <dbReference type="SAM" id="MobiDB-lite"/>
    </source>
</evidence>
<proteinExistence type="predicted"/>
<feature type="domain" description="NfeD1b N-terminal" evidence="9">
    <location>
        <begin position="44"/>
        <end position="177"/>
    </location>
</feature>
<keyword evidence="2 6" id="KW-0812">Transmembrane</keyword>
<feature type="region of interest" description="Disordered" evidence="5">
    <location>
        <begin position="434"/>
        <end position="465"/>
    </location>
</feature>
<sequence>MNGCLQSGARLFAAVLVVAVGLIGSGAGAAALDDQPRVLVTTLATPITPVVADHVEDGLRDAADGGYAAYVIELDTPGGLVDAMRDIVGDILASPVPVIVYVAPEGARAASAGAVITLAAHVAMMAPGTTIGAATPVGLEGEEVSDKIVNDLAAQAESLAKLRGRDLEFASAMVREGRAVDVDTAVAEGVVDARASSLTDALAAADGQQVTVADERTVVVRTGGADTDRHEMGVFRKLLQFLADPNLAFLLLTLGTLGLIYELATPGAGFAGATGATCLLLALFSLSVLPVNAVGLLLLAVAAGLLVAEVLAPGTAGFGFGGAVVLLLSAVFLFDDAEGVAVDLWAAVPLAVVMFVLVVGVGRVAMRARRAPSVSTGTDVLIGRLVPVKESDGSTGRTFTEGAWWSLRSAGPPLRTGREARVVGIDGLVLVVDPDVPEDDDQADQGAEEPAAPGPAAGDEERGAS</sequence>
<keyword evidence="3 6" id="KW-1133">Transmembrane helix</keyword>
<evidence type="ECO:0000259" key="8">
    <source>
        <dbReference type="Pfam" id="PF24961"/>
    </source>
</evidence>
<feature type="transmembrane region" description="Helical" evidence="6">
    <location>
        <begin position="346"/>
        <end position="366"/>
    </location>
</feature>
<dbReference type="SUPFAM" id="SSF52096">
    <property type="entry name" value="ClpP/crotonase"/>
    <property type="match status" value="1"/>
</dbReference>
<dbReference type="PANTHER" id="PTHR33507">
    <property type="entry name" value="INNER MEMBRANE PROTEIN YBBJ"/>
    <property type="match status" value="1"/>
</dbReference>
<dbReference type="InterPro" id="IPR056738">
    <property type="entry name" value="NfeD1b_N"/>
</dbReference>
<evidence type="ECO:0000259" key="9">
    <source>
        <dbReference type="Pfam" id="PF25145"/>
    </source>
</evidence>
<keyword evidence="11" id="KW-1185">Reference proteome</keyword>
<organism evidence="10 11">
    <name type="scientific">Nocardioides immobilis</name>
    <dbReference type="NCBI Taxonomy" id="2049295"/>
    <lineage>
        <taxon>Bacteria</taxon>
        <taxon>Bacillati</taxon>
        <taxon>Actinomycetota</taxon>
        <taxon>Actinomycetes</taxon>
        <taxon>Propionibacteriales</taxon>
        <taxon>Nocardioidaceae</taxon>
        <taxon>Nocardioides</taxon>
    </lineage>
</organism>
<dbReference type="Pfam" id="PF01957">
    <property type="entry name" value="NfeD"/>
    <property type="match status" value="1"/>
</dbReference>
<dbReference type="SUPFAM" id="SSF141322">
    <property type="entry name" value="NfeD domain-like"/>
    <property type="match status" value="1"/>
</dbReference>
<dbReference type="Pfam" id="PF25145">
    <property type="entry name" value="NfeD1b_N"/>
    <property type="match status" value="1"/>
</dbReference>
<dbReference type="Pfam" id="PF24961">
    <property type="entry name" value="NfeD_membrane"/>
    <property type="match status" value="1"/>
</dbReference>
<evidence type="ECO:0000313" key="11">
    <source>
        <dbReference type="Proteomes" id="UP000283644"/>
    </source>
</evidence>
<dbReference type="Proteomes" id="UP000283644">
    <property type="component" value="Unassembled WGS sequence"/>
</dbReference>
<feature type="compositionally biased region" description="Low complexity" evidence="5">
    <location>
        <begin position="448"/>
        <end position="457"/>
    </location>
</feature>
<dbReference type="InterPro" id="IPR056739">
    <property type="entry name" value="NfeD_membrane"/>
</dbReference>
<dbReference type="InterPro" id="IPR052165">
    <property type="entry name" value="Membrane_assoc_protease"/>
</dbReference>
<dbReference type="RefSeq" id="WP_118925532.1">
    <property type="nucleotide sequence ID" value="NZ_QXGH01000015.1"/>
</dbReference>
<dbReference type="PANTHER" id="PTHR33507:SF4">
    <property type="entry name" value="NODULATION COMPETITIVENESS PROTEIN NFED"/>
    <property type="match status" value="1"/>
</dbReference>
<evidence type="ECO:0000256" key="2">
    <source>
        <dbReference type="ARBA" id="ARBA00022692"/>
    </source>
</evidence>
<dbReference type="Gene3D" id="2.40.50.140">
    <property type="entry name" value="Nucleic acid-binding proteins"/>
    <property type="match status" value="1"/>
</dbReference>
<dbReference type="AlphaFoldDB" id="A0A417Y2T0"/>
<evidence type="ECO:0000313" key="10">
    <source>
        <dbReference type="EMBL" id="RHW26968.1"/>
    </source>
</evidence>
<dbReference type="Gene3D" id="3.90.226.10">
    <property type="entry name" value="2-enoyl-CoA Hydratase, Chain A, domain 1"/>
    <property type="match status" value="1"/>
</dbReference>
<evidence type="ECO:0000256" key="6">
    <source>
        <dbReference type="SAM" id="Phobius"/>
    </source>
</evidence>
<dbReference type="EMBL" id="QXGH01000015">
    <property type="protein sequence ID" value="RHW26968.1"/>
    <property type="molecule type" value="Genomic_DNA"/>
</dbReference>
<comment type="subcellular location">
    <subcellularLocation>
        <location evidence="1">Membrane</location>
        <topology evidence="1">Multi-pass membrane protein</topology>
    </subcellularLocation>
</comment>
<name>A0A417Y2T0_9ACTN</name>
<evidence type="ECO:0000256" key="4">
    <source>
        <dbReference type="ARBA" id="ARBA00023136"/>
    </source>
</evidence>
<evidence type="ECO:0000256" key="3">
    <source>
        <dbReference type="ARBA" id="ARBA00022989"/>
    </source>
</evidence>
<reference evidence="10 11" key="1">
    <citation type="submission" date="2018-09" db="EMBL/GenBank/DDBJ databases">
        <title>Genome sequencing of Nocardioides immobilis CCTCC AB 2017083 for comparison to Nocardioides silvaticus.</title>
        <authorList>
            <person name="Li C."/>
            <person name="Wang G."/>
        </authorList>
    </citation>
    <scope>NUCLEOTIDE SEQUENCE [LARGE SCALE GENOMIC DNA]</scope>
    <source>
        <strain evidence="10 11">CCTCC AB 2017083</strain>
    </source>
</reference>
<feature type="transmembrane region" description="Helical" evidence="6">
    <location>
        <begin position="318"/>
        <end position="334"/>
    </location>
</feature>
<evidence type="ECO:0000259" key="7">
    <source>
        <dbReference type="Pfam" id="PF01957"/>
    </source>
</evidence>